<dbReference type="PRINTS" id="PR00834">
    <property type="entry name" value="PROTEASES2C"/>
</dbReference>
<dbReference type="EMBL" id="JBHTBS010000001">
    <property type="protein sequence ID" value="MFC7336164.1"/>
    <property type="molecule type" value="Genomic_DNA"/>
</dbReference>
<dbReference type="Gene3D" id="2.30.42.10">
    <property type="match status" value="1"/>
</dbReference>
<name>A0ABW2L1F3_9BACT</name>
<keyword evidence="7" id="KW-1185">Reference proteome</keyword>
<feature type="chain" id="PRO_5046400297" evidence="4">
    <location>
        <begin position="22"/>
        <end position="328"/>
    </location>
</feature>
<dbReference type="InterPro" id="IPR001940">
    <property type="entry name" value="Peptidase_S1C"/>
</dbReference>
<evidence type="ECO:0000313" key="6">
    <source>
        <dbReference type="EMBL" id="MFC7336164.1"/>
    </source>
</evidence>
<dbReference type="InterPro" id="IPR036034">
    <property type="entry name" value="PDZ_sf"/>
</dbReference>
<feature type="domain" description="PDZ" evidence="5">
    <location>
        <begin position="237"/>
        <end position="299"/>
    </location>
</feature>
<dbReference type="SUPFAM" id="SSF50494">
    <property type="entry name" value="Trypsin-like serine proteases"/>
    <property type="match status" value="1"/>
</dbReference>
<dbReference type="GO" id="GO:0006508">
    <property type="term" value="P:proteolysis"/>
    <property type="evidence" value="ECO:0007669"/>
    <property type="project" value="UniProtKB-KW"/>
</dbReference>
<dbReference type="PANTHER" id="PTHR22939">
    <property type="entry name" value="SERINE PROTEASE FAMILY S1C HTRA-RELATED"/>
    <property type="match status" value="1"/>
</dbReference>
<dbReference type="Proteomes" id="UP001596472">
    <property type="component" value="Unassembled WGS sequence"/>
</dbReference>
<feature type="signal peptide" evidence="4">
    <location>
        <begin position="1"/>
        <end position="21"/>
    </location>
</feature>
<evidence type="ECO:0000313" key="7">
    <source>
        <dbReference type="Proteomes" id="UP001596472"/>
    </source>
</evidence>
<keyword evidence="3 6" id="KW-0378">Hydrolase</keyword>
<comment type="caution">
    <text evidence="6">The sequence shown here is derived from an EMBL/GenBank/DDBJ whole genome shotgun (WGS) entry which is preliminary data.</text>
</comment>
<dbReference type="EC" id="3.4.21.-" evidence="6"/>
<dbReference type="GO" id="GO:0008233">
    <property type="term" value="F:peptidase activity"/>
    <property type="evidence" value="ECO:0007669"/>
    <property type="project" value="UniProtKB-KW"/>
</dbReference>
<evidence type="ECO:0000256" key="1">
    <source>
        <dbReference type="ARBA" id="ARBA00010541"/>
    </source>
</evidence>
<evidence type="ECO:0000256" key="3">
    <source>
        <dbReference type="ARBA" id="ARBA00022801"/>
    </source>
</evidence>
<dbReference type="InterPro" id="IPR001478">
    <property type="entry name" value="PDZ"/>
</dbReference>
<reference evidence="7" key="1">
    <citation type="journal article" date="2019" name="Int. J. Syst. Evol. Microbiol.">
        <title>The Global Catalogue of Microorganisms (GCM) 10K type strain sequencing project: providing services to taxonomists for standard genome sequencing and annotation.</title>
        <authorList>
            <consortium name="The Broad Institute Genomics Platform"/>
            <consortium name="The Broad Institute Genome Sequencing Center for Infectious Disease"/>
            <person name="Wu L."/>
            <person name="Ma J."/>
        </authorList>
    </citation>
    <scope>NUCLEOTIDE SEQUENCE [LARGE SCALE GENOMIC DNA]</scope>
    <source>
        <strain evidence="7">CGMCC 4.1467</strain>
    </source>
</reference>
<protein>
    <submittedName>
        <fullName evidence="6">S1C family serine protease</fullName>
        <ecNumber evidence="6">3.4.21.-</ecNumber>
    </submittedName>
</protein>
<dbReference type="Pfam" id="PF13180">
    <property type="entry name" value="PDZ_2"/>
    <property type="match status" value="1"/>
</dbReference>
<dbReference type="RefSeq" id="WP_379709004.1">
    <property type="nucleotide sequence ID" value="NZ_JBHTBS010000001.1"/>
</dbReference>
<dbReference type="SUPFAM" id="SSF50156">
    <property type="entry name" value="PDZ domain-like"/>
    <property type="match status" value="1"/>
</dbReference>
<evidence type="ECO:0000256" key="4">
    <source>
        <dbReference type="SAM" id="SignalP"/>
    </source>
</evidence>
<accession>A0ABW2L1F3</accession>
<sequence>MSCIRFIPLIAAVAVASPSFAERSYVNDKKAPENRHDLEVIQQNLIKVLPAARKATVCIDLGEGSGSGVVISKEGLILTAAHVTAGVGKEFTVIFEDGRKVKAESLGLNSENDAAMARIIDEGSYPFVNFDRNDGTRLGDWVFALGHSGGFDKDRGSVVRIGRLVRIMDDTYQSDCNLIGGDSGGPLFDLDGQLIAIHSRVGNRLPENMHVPMKEFLKDWDSMSKSEFIGDGPFAKRPEKGKGFLGLLAETHDKDGLKVKKVGRESPAEKAGIKAGDVLLKMDGVELKTREDFKDLMKEKAPDERVVFEVIRKGKIETLTLRLGNRDD</sequence>
<evidence type="ECO:0000259" key="5">
    <source>
        <dbReference type="PROSITE" id="PS50106"/>
    </source>
</evidence>
<dbReference type="Gene3D" id="2.40.10.120">
    <property type="match status" value="1"/>
</dbReference>
<gene>
    <name evidence="6" type="ORF">ACFQY0_03170</name>
</gene>
<dbReference type="Pfam" id="PF13365">
    <property type="entry name" value="Trypsin_2"/>
    <property type="match status" value="1"/>
</dbReference>
<dbReference type="PANTHER" id="PTHR22939:SF129">
    <property type="entry name" value="SERINE PROTEASE HTRA2, MITOCHONDRIAL"/>
    <property type="match status" value="1"/>
</dbReference>
<comment type="similarity">
    <text evidence="1">Belongs to the peptidase S1C family.</text>
</comment>
<keyword evidence="4" id="KW-0732">Signal</keyword>
<keyword evidence="2 6" id="KW-0645">Protease</keyword>
<organism evidence="6 7">
    <name type="scientific">Haloferula chungangensis</name>
    <dbReference type="NCBI Taxonomy" id="1048331"/>
    <lineage>
        <taxon>Bacteria</taxon>
        <taxon>Pseudomonadati</taxon>
        <taxon>Verrucomicrobiota</taxon>
        <taxon>Verrucomicrobiia</taxon>
        <taxon>Verrucomicrobiales</taxon>
        <taxon>Verrucomicrobiaceae</taxon>
        <taxon>Haloferula</taxon>
    </lineage>
</organism>
<evidence type="ECO:0000256" key="2">
    <source>
        <dbReference type="ARBA" id="ARBA00022670"/>
    </source>
</evidence>
<proteinExistence type="inferred from homology"/>
<dbReference type="PROSITE" id="PS50106">
    <property type="entry name" value="PDZ"/>
    <property type="match status" value="1"/>
</dbReference>
<dbReference type="InterPro" id="IPR009003">
    <property type="entry name" value="Peptidase_S1_PA"/>
</dbReference>
<dbReference type="SMART" id="SM00228">
    <property type="entry name" value="PDZ"/>
    <property type="match status" value="1"/>
</dbReference>